<dbReference type="Pfam" id="PF02020">
    <property type="entry name" value="W2"/>
    <property type="match status" value="1"/>
</dbReference>
<protein>
    <submittedName>
        <fullName evidence="10">Uncharacterized protein</fullName>
    </submittedName>
</protein>
<feature type="zinc finger region" description="C3H1-type" evidence="6">
    <location>
        <begin position="335"/>
        <end position="363"/>
    </location>
</feature>
<evidence type="ECO:0000256" key="1">
    <source>
        <dbReference type="ARBA" id="ARBA00022723"/>
    </source>
</evidence>
<evidence type="ECO:0000256" key="6">
    <source>
        <dbReference type="PROSITE-ProRule" id="PRU00723"/>
    </source>
</evidence>
<evidence type="ECO:0000256" key="2">
    <source>
        <dbReference type="ARBA" id="ARBA00022737"/>
    </source>
</evidence>
<dbReference type="PANTHER" id="PTHR21340">
    <property type="entry name" value="DIADENOSINE 5,5-P1,P4-TETRAPHOSPHATE PYROPHOSPHOHYDROLASE MUTT"/>
    <property type="match status" value="1"/>
</dbReference>
<dbReference type="GO" id="GO:0006167">
    <property type="term" value="P:AMP biosynthetic process"/>
    <property type="evidence" value="ECO:0007669"/>
    <property type="project" value="TreeGrafter"/>
</dbReference>
<feature type="zinc finger region" description="C3H1-type" evidence="6">
    <location>
        <begin position="238"/>
        <end position="266"/>
    </location>
</feature>
<dbReference type="SUPFAM" id="SSF48371">
    <property type="entry name" value="ARM repeat"/>
    <property type="match status" value="1"/>
</dbReference>
<dbReference type="GO" id="GO:0006754">
    <property type="term" value="P:ATP biosynthetic process"/>
    <property type="evidence" value="ECO:0007669"/>
    <property type="project" value="TreeGrafter"/>
</dbReference>
<evidence type="ECO:0000256" key="3">
    <source>
        <dbReference type="ARBA" id="ARBA00022771"/>
    </source>
</evidence>
<keyword evidence="11" id="KW-1185">Reference proteome</keyword>
<feature type="compositionally biased region" description="Low complexity" evidence="7">
    <location>
        <begin position="208"/>
        <end position="229"/>
    </location>
</feature>
<keyword evidence="3 6" id="KW-0863">Zinc-finger</keyword>
<feature type="compositionally biased region" description="Basic residues" evidence="7">
    <location>
        <begin position="165"/>
        <end position="176"/>
    </location>
</feature>
<dbReference type="PROSITE" id="PS51363">
    <property type="entry name" value="W2"/>
    <property type="match status" value="1"/>
</dbReference>
<feature type="compositionally biased region" description="Low complexity" evidence="7">
    <location>
        <begin position="537"/>
        <end position="564"/>
    </location>
</feature>
<evidence type="ECO:0000256" key="7">
    <source>
        <dbReference type="SAM" id="MobiDB-lite"/>
    </source>
</evidence>
<dbReference type="InterPro" id="IPR000571">
    <property type="entry name" value="Znf_CCCH"/>
</dbReference>
<dbReference type="Pfam" id="PF00293">
    <property type="entry name" value="NUDIX"/>
    <property type="match status" value="1"/>
</dbReference>
<dbReference type="PROSITE" id="PS50103">
    <property type="entry name" value="ZF_C3H1"/>
    <property type="match status" value="2"/>
</dbReference>
<evidence type="ECO:0000256" key="4">
    <source>
        <dbReference type="ARBA" id="ARBA00022801"/>
    </source>
</evidence>
<dbReference type="InterPro" id="IPR015797">
    <property type="entry name" value="NUDIX_hydrolase-like_dom_sf"/>
</dbReference>
<dbReference type="Pfam" id="PF00642">
    <property type="entry name" value="zf-CCCH"/>
    <property type="match status" value="2"/>
</dbReference>
<feature type="region of interest" description="Disordered" evidence="7">
    <location>
        <begin position="145"/>
        <end position="236"/>
    </location>
</feature>
<keyword evidence="1 6" id="KW-0479">Metal-binding</keyword>
<dbReference type="SUPFAM" id="SSF55811">
    <property type="entry name" value="Nudix"/>
    <property type="match status" value="1"/>
</dbReference>
<dbReference type="Gene3D" id="4.10.1000.10">
    <property type="entry name" value="Zinc finger, CCCH-type"/>
    <property type="match status" value="2"/>
</dbReference>
<dbReference type="InterPro" id="IPR003307">
    <property type="entry name" value="W2_domain"/>
</dbReference>
<evidence type="ECO:0000256" key="5">
    <source>
        <dbReference type="ARBA" id="ARBA00022833"/>
    </source>
</evidence>
<dbReference type="InterPro" id="IPR016024">
    <property type="entry name" value="ARM-type_fold"/>
</dbReference>
<dbReference type="InterPro" id="IPR000086">
    <property type="entry name" value="NUDIX_hydrolase_dom"/>
</dbReference>
<dbReference type="PANTHER" id="PTHR21340:SF0">
    <property type="entry name" value="BIS(5'-NUCLEOSYL)-TETRAPHOSPHATASE [ASYMMETRICAL]"/>
    <property type="match status" value="1"/>
</dbReference>
<organism evidence="10 11">
    <name type="scientific">Circinella minor</name>
    <dbReference type="NCBI Taxonomy" id="1195481"/>
    <lineage>
        <taxon>Eukaryota</taxon>
        <taxon>Fungi</taxon>
        <taxon>Fungi incertae sedis</taxon>
        <taxon>Mucoromycota</taxon>
        <taxon>Mucoromycotina</taxon>
        <taxon>Mucoromycetes</taxon>
        <taxon>Mucorales</taxon>
        <taxon>Lichtheimiaceae</taxon>
        <taxon>Circinella</taxon>
    </lineage>
</organism>
<feature type="region of interest" description="Disordered" evidence="7">
    <location>
        <begin position="530"/>
        <end position="574"/>
    </location>
</feature>
<feature type="compositionally biased region" description="Basic and acidic residues" evidence="7">
    <location>
        <begin position="397"/>
        <end position="406"/>
    </location>
</feature>
<feature type="compositionally biased region" description="Low complexity" evidence="7">
    <location>
        <begin position="479"/>
        <end position="498"/>
    </location>
</feature>
<dbReference type="GO" id="GO:0004081">
    <property type="term" value="F:bis(5'-nucleosyl)-tetraphosphatase (asymmetrical) activity"/>
    <property type="evidence" value="ECO:0007669"/>
    <property type="project" value="TreeGrafter"/>
</dbReference>
<evidence type="ECO:0000259" key="8">
    <source>
        <dbReference type="PROSITE" id="PS50103"/>
    </source>
</evidence>
<feature type="compositionally biased region" description="Basic and acidic residues" evidence="7">
    <location>
        <begin position="153"/>
        <end position="164"/>
    </location>
</feature>
<name>A0A8H7SD33_9FUNG</name>
<reference evidence="10 11" key="1">
    <citation type="submission" date="2020-12" db="EMBL/GenBank/DDBJ databases">
        <title>Metabolic potential, ecology and presence of endohyphal bacteria is reflected in genomic diversity of Mucoromycotina.</title>
        <authorList>
            <person name="Muszewska A."/>
            <person name="Okrasinska A."/>
            <person name="Steczkiewicz K."/>
            <person name="Drgas O."/>
            <person name="Orlowska M."/>
            <person name="Perlinska-Lenart U."/>
            <person name="Aleksandrzak-Piekarczyk T."/>
            <person name="Szatraj K."/>
            <person name="Zielenkiewicz U."/>
            <person name="Pilsyk S."/>
            <person name="Malc E."/>
            <person name="Mieczkowski P."/>
            <person name="Kruszewska J.S."/>
            <person name="Biernat P."/>
            <person name="Pawlowska J."/>
        </authorList>
    </citation>
    <scope>NUCLEOTIDE SEQUENCE [LARGE SCALE GENOMIC DNA]</scope>
    <source>
        <strain evidence="10 11">CBS 142.35</strain>
    </source>
</reference>
<dbReference type="FunFam" id="4.10.1000.10:FF:000001">
    <property type="entry name" value="zinc finger CCCH domain-containing protein 15-like"/>
    <property type="match status" value="1"/>
</dbReference>
<dbReference type="Gene3D" id="1.25.40.180">
    <property type="match status" value="1"/>
</dbReference>
<dbReference type="SMART" id="SM00356">
    <property type="entry name" value="ZnF_C3H1"/>
    <property type="match status" value="2"/>
</dbReference>
<dbReference type="Gene3D" id="3.90.79.10">
    <property type="entry name" value="Nucleoside Triphosphate Pyrophosphohydrolase"/>
    <property type="match status" value="1"/>
</dbReference>
<keyword evidence="4" id="KW-0378">Hydrolase</keyword>
<dbReference type="EMBL" id="JAEPRB010000012">
    <property type="protein sequence ID" value="KAG2226931.1"/>
    <property type="molecule type" value="Genomic_DNA"/>
</dbReference>
<comment type="caution">
    <text evidence="10">The sequence shown here is derived from an EMBL/GenBank/DDBJ whole genome shotgun (WGS) entry which is preliminary data.</text>
</comment>
<dbReference type="SUPFAM" id="SSF90229">
    <property type="entry name" value="CCCH zinc finger"/>
    <property type="match status" value="2"/>
</dbReference>
<dbReference type="InterPro" id="IPR036855">
    <property type="entry name" value="Znf_CCCH_sf"/>
</dbReference>
<feature type="compositionally biased region" description="Polar residues" evidence="7">
    <location>
        <begin position="499"/>
        <end position="510"/>
    </location>
</feature>
<dbReference type="Proteomes" id="UP000646827">
    <property type="component" value="Unassembled WGS sequence"/>
</dbReference>
<evidence type="ECO:0000313" key="10">
    <source>
        <dbReference type="EMBL" id="KAG2226931.1"/>
    </source>
</evidence>
<dbReference type="SMART" id="SM00515">
    <property type="entry name" value="eIF5C"/>
    <property type="match status" value="1"/>
</dbReference>
<gene>
    <name evidence="10" type="ORF">INT45_010210</name>
</gene>
<feature type="region of interest" description="Disordered" evidence="7">
    <location>
        <begin position="276"/>
        <end position="301"/>
    </location>
</feature>
<evidence type="ECO:0000259" key="9">
    <source>
        <dbReference type="PROSITE" id="PS51363"/>
    </source>
</evidence>
<feature type="domain" description="C3H1-type" evidence="8">
    <location>
        <begin position="238"/>
        <end position="266"/>
    </location>
</feature>
<sequence>MDKSSQNNLYAGLLIYRSQRNVEYLLLNDSFTNKKHWFCPKGQVIGQEDEVKCALRETFEVTGLSPKDLRVEEGFKIELKYLSGTRPKKVVYRLAQILDNHARLLPNADGVHFQWCNQHVATEKVIFKSMEDVFKYAQQFIENKLKTRQQNRRNRDNNGDSMDHRQRHHHNNHRQQHGSSTTTRNMPSSSPQVNGLVTHHQNNHHLRQQQNSSSNQQHDQQQRRQNQQNENSAAANPLYKTRLCERFEKEGMCSYGSKCTFAHGIVELRERIAEEENRNGSNNDQINGNHNNSNSNNNGIMAAALPMPSVTAANNSSNTTTNNKSTSSNAEANLLFKTKLCERFMKDNFCQYGPKCHFAHGTQELKERPVFNNNNENGNGRRSEDEQYSSSQQPYQEKQHYQEVHHHQMQSQTQQPQRVASPPVEHHHYQQQPQQQQRYFRQQQQPQQQPHHHQQQQQHLHGEERSAAGGSWRARTHINNSTTTNSNFSNSNTHNNNNDYQNMDENSINNPEHPDLSKRDIVEDIPKPIAVKQNGRSNSMNNNTATTTSTTASSNTKNNSSINKSMEKQNQRNSNTPLREVMNGRISPTNKSWMKVVHLSKEEQAQLEMSPPAKTPSPTPAKAAQEEAIIGDLKKYFAEHTASQATSNGKLSDDVKEVTKLEMRNDLSKRQLLFILLASLLEDSPSGVGATLKARITLFQTFVKNMTDQRTLLKAWEKFVTQRSPGLLSKTIVAFSTWYDCDLVDEEAFFGWYAVLQDGSELKVKSSKFIEWLSTADEDDE</sequence>
<dbReference type="AlphaFoldDB" id="A0A8H7SD33"/>
<feature type="compositionally biased region" description="Low complexity" evidence="7">
    <location>
        <begin position="430"/>
        <end position="459"/>
    </location>
</feature>
<accession>A0A8H7SD33</accession>
<feature type="domain" description="C3H1-type" evidence="8">
    <location>
        <begin position="335"/>
        <end position="363"/>
    </location>
</feature>
<dbReference type="GO" id="GO:0008270">
    <property type="term" value="F:zinc ion binding"/>
    <property type="evidence" value="ECO:0007669"/>
    <property type="project" value="UniProtKB-KW"/>
</dbReference>
<dbReference type="OrthoDB" id="410307at2759"/>
<feature type="compositionally biased region" description="Low complexity" evidence="7">
    <location>
        <begin position="279"/>
        <end position="299"/>
    </location>
</feature>
<evidence type="ECO:0000313" key="11">
    <source>
        <dbReference type="Proteomes" id="UP000646827"/>
    </source>
</evidence>
<dbReference type="InterPro" id="IPR051325">
    <property type="entry name" value="Nudix_hydrolase_domain"/>
</dbReference>
<proteinExistence type="predicted"/>
<keyword evidence="2" id="KW-0677">Repeat</keyword>
<feature type="region of interest" description="Disordered" evidence="7">
    <location>
        <begin position="367"/>
        <end position="518"/>
    </location>
</feature>
<feature type="domain" description="W2" evidence="9">
    <location>
        <begin position="626"/>
        <end position="781"/>
    </location>
</feature>
<feature type="compositionally biased region" description="Polar residues" evidence="7">
    <location>
        <begin position="178"/>
        <end position="195"/>
    </location>
</feature>
<keyword evidence="5 6" id="KW-0862">Zinc</keyword>